<dbReference type="InterPro" id="IPR000905">
    <property type="entry name" value="Gcp-like_dom"/>
</dbReference>
<evidence type="ECO:0000313" key="2">
    <source>
        <dbReference type="EMBL" id="QJQ32733.1"/>
    </source>
</evidence>
<dbReference type="InterPro" id="IPR022496">
    <property type="entry name" value="T6A_TsaB"/>
</dbReference>
<dbReference type="KEGG" id="slan:GV829_10010"/>
<evidence type="ECO:0000259" key="1">
    <source>
        <dbReference type="Pfam" id="PF00814"/>
    </source>
</evidence>
<dbReference type="InterPro" id="IPR043129">
    <property type="entry name" value="ATPase_NBD"/>
</dbReference>
<gene>
    <name evidence="2" type="primary">tsaB</name>
    <name evidence="2" type="ORF">GV829_10010</name>
</gene>
<dbReference type="Pfam" id="PF00814">
    <property type="entry name" value="TsaD"/>
    <property type="match status" value="1"/>
</dbReference>
<reference evidence="2 3" key="1">
    <citation type="submission" date="2020-01" db="EMBL/GenBank/DDBJ databases">
        <title>Sphingomonas sp. strain CSW-10.</title>
        <authorList>
            <person name="Chen W.-M."/>
        </authorList>
    </citation>
    <scope>NUCLEOTIDE SEQUENCE [LARGE SCALE GENOMIC DNA]</scope>
    <source>
        <strain evidence="2 3">CSW-10</strain>
    </source>
</reference>
<keyword evidence="3" id="KW-1185">Reference proteome</keyword>
<dbReference type="NCBIfam" id="TIGR03725">
    <property type="entry name" value="T6A_YeaZ"/>
    <property type="match status" value="1"/>
</dbReference>
<keyword evidence="2" id="KW-0808">Transferase</keyword>
<accession>A0A6M4AUH1</accession>
<evidence type="ECO:0000313" key="3">
    <source>
        <dbReference type="Proteomes" id="UP000503018"/>
    </source>
</evidence>
<sequence length="190" mass="19620">MSVALFDGEQLIGHRHVLIGRGHAEQLLPTISDLPDGGRATAICVGCGPGSFTGQRIGIAAAKALAFGWGADLKGFNTLSLVAAHGRSLSGADQLAVVIDGGHGEWLVAGGQAMNDPVVVNSCTPDAAVSCITDQHVAGQRAVDFVSLRGFGQAWPAEADARLFPFLGPKEIFGDLRPLYARPPDAKVAA</sequence>
<organism evidence="2 3">
    <name type="scientific">Sphingomonas lacunae</name>
    <dbReference type="NCBI Taxonomy" id="2698828"/>
    <lineage>
        <taxon>Bacteria</taxon>
        <taxon>Pseudomonadati</taxon>
        <taxon>Pseudomonadota</taxon>
        <taxon>Alphaproteobacteria</taxon>
        <taxon>Sphingomonadales</taxon>
        <taxon>Sphingomonadaceae</taxon>
        <taxon>Sphingomonas</taxon>
    </lineage>
</organism>
<dbReference type="GO" id="GO:0016740">
    <property type="term" value="F:transferase activity"/>
    <property type="evidence" value="ECO:0007669"/>
    <property type="project" value="UniProtKB-KW"/>
</dbReference>
<name>A0A6M4AUH1_9SPHN</name>
<dbReference type="Proteomes" id="UP000503018">
    <property type="component" value="Chromosome"/>
</dbReference>
<dbReference type="SUPFAM" id="SSF53067">
    <property type="entry name" value="Actin-like ATPase domain"/>
    <property type="match status" value="1"/>
</dbReference>
<proteinExistence type="predicted"/>
<dbReference type="GO" id="GO:0002949">
    <property type="term" value="P:tRNA threonylcarbamoyladenosine modification"/>
    <property type="evidence" value="ECO:0007669"/>
    <property type="project" value="InterPro"/>
</dbReference>
<dbReference type="Gene3D" id="3.30.420.40">
    <property type="match status" value="1"/>
</dbReference>
<feature type="domain" description="Gcp-like" evidence="1">
    <location>
        <begin position="21"/>
        <end position="109"/>
    </location>
</feature>
<dbReference type="EMBL" id="CP053015">
    <property type="protein sequence ID" value="QJQ32733.1"/>
    <property type="molecule type" value="Genomic_DNA"/>
</dbReference>
<dbReference type="AlphaFoldDB" id="A0A6M4AUH1"/>
<protein>
    <submittedName>
        <fullName evidence="2">tRNA (Adenosine(37)-N6)-threonylcarbamoyltransferase complex dimerization subunit type 1 TsaB</fullName>
    </submittedName>
</protein>